<gene>
    <name evidence="2" type="ORF">V1264_021177</name>
</gene>
<evidence type="ECO:0000313" key="2">
    <source>
        <dbReference type="EMBL" id="KAK7103047.1"/>
    </source>
</evidence>
<keyword evidence="3" id="KW-1185">Reference proteome</keyword>
<comment type="caution">
    <text evidence="2">The sequence shown here is derived from an EMBL/GenBank/DDBJ whole genome shotgun (WGS) entry which is preliminary data.</text>
</comment>
<evidence type="ECO:0000256" key="1">
    <source>
        <dbReference type="SAM" id="MobiDB-lite"/>
    </source>
</evidence>
<dbReference type="EMBL" id="JBAMIC010000010">
    <property type="protein sequence ID" value="KAK7103047.1"/>
    <property type="molecule type" value="Genomic_DNA"/>
</dbReference>
<reference evidence="2 3" key="1">
    <citation type="submission" date="2024-02" db="EMBL/GenBank/DDBJ databases">
        <title>Chromosome-scale genome assembly of the rough periwinkle Littorina saxatilis.</title>
        <authorList>
            <person name="De Jode A."/>
            <person name="Faria R."/>
            <person name="Formenti G."/>
            <person name="Sims Y."/>
            <person name="Smith T.P."/>
            <person name="Tracey A."/>
            <person name="Wood J.M.D."/>
            <person name="Zagrodzka Z.B."/>
            <person name="Johannesson K."/>
            <person name="Butlin R.K."/>
            <person name="Leder E.H."/>
        </authorList>
    </citation>
    <scope>NUCLEOTIDE SEQUENCE [LARGE SCALE GENOMIC DNA]</scope>
    <source>
        <strain evidence="2">Snail1</strain>
        <tissue evidence="2">Muscle</tissue>
    </source>
</reference>
<feature type="region of interest" description="Disordered" evidence="1">
    <location>
        <begin position="1"/>
        <end position="21"/>
    </location>
</feature>
<feature type="region of interest" description="Disordered" evidence="1">
    <location>
        <begin position="78"/>
        <end position="117"/>
    </location>
</feature>
<proteinExistence type="predicted"/>
<accession>A0AAN9BCP9</accession>
<dbReference type="Proteomes" id="UP001374579">
    <property type="component" value="Unassembled WGS sequence"/>
</dbReference>
<dbReference type="AlphaFoldDB" id="A0AAN9BCP9"/>
<feature type="compositionally biased region" description="Basic and acidic residues" evidence="1">
    <location>
        <begin position="10"/>
        <end position="21"/>
    </location>
</feature>
<organism evidence="2 3">
    <name type="scientific">Littorina saxatilis</name>
    <dbReference type="NCBI Taxonomy" id="31220"/>
    <lineage>
        <taxon>Eukaryota</taxon>
        <taxon>Metazoa</taxon>
        <taxon>Spiralia</taxon>
        <taxon>Lophotrochozoa</taxon>
        <taxon>Mollusca</taxon>
        <taxon>Gastropoda</taxon>
        <taxon>Caenogastropoda</taxon>
        <taxon>Littorinimorpha</taxon>
        <taxon>Littorinoidea</taxon>
        <taxon>Littorinidae</taxon>
        <taxon>Littorina</taxon>
    </lineage>
</organism>
<protein>
    <submittedName>
        <fullName evidence="2">Uncharacterized protein</fullName>
    </submittedName>
</protein>
<sequence length="117" mass="13283">MDNQSTTSIVKDKDGRKGRCNLEHSNRSYIVEGRNGAIYRRNRAHIRPTKIKPEPIPEVQQNDEGHQVVAVPDNTETALQPSQDLRPVDVPAQASTIPVRPQRARKKPSWMIDYDTT</sequence>
<name>A0AAN9BCP9_9CAEN</name>
<evidence type="ECO:0000313" key="3">
    <source>
        <dbReference type="Proteomes" id="UP001374579"/>
    </source>
</evidence>